<dbReference type="InParanoid" id="A0A3M0CCV6"/>
<accession>A0A3M0CCV6</accession>
<evidence type="ECO:0000259" key="1">
    <source>
        <dbReference type="PROSITE" id="PS51725"/>
    </source>
</evidence>
<dbReference type="PANTHER" id="PTHR34474">
    <property type="entry name" value="SIGNAL TRANSDUCTION PROTEIN TRAP"/>
    <property type="match status" value="1"/>
</dbReference>
<evidence type="ECO:0000313" key="3">
    <source>
        <dbReference type="Proteomes" id="UP000271227"/>
    </source>
</evidence>
<evidence type="ECO:0000313" key="2">
    <source>
        <dbReference type="EMBL" id="RMB04586.1"/>
    </source>
</evidence>
<keyword evidence="3" id="KW-1185">Reference proteome</keyword>
<dbReference type="OrthoDB" id="9798115at2"/>
<feature type="domain" description="ABM" evidence="1">
    <location>
        <begin position="2"/>
        <end position="96"/>
    </location>
</feature>
<dbReference type="SUPFAM" id="SSF54909">
    <property type="entry name" value="Dimeric alpha+beta barrel"/>
    <property type="match status" value="1"/>
</dbReference>
<protein>
    <submittedName>
        <fullName evidence="2">Heme-degrading monooxygenase HmoA</fullName>
    </submittedName>
</protein>
<dbReference type="AlphaFoldDB" id="A0A3M0CCV6"/>
<dbReference type="Proteomes" id="UP000271227">
    <property type="component" value="Unassembled WGS sequence"/>
</dbReference>
<dbReference type="PROSITE" id="PS51725">
    <property type="entry name" value="ABM"/>
    <property type="match status" value="1"/>
</dbReference>
<comment type="caution">
    <text evidence="2">The sequence shown here is derived from an EMBL/GenBank/DDBJ whole genome shotgun (WGS) entry which is preliminary data.</text>
</comment>
<dbReference type="InterPro" id="IPR050404">
    <property type="entry name" value="Heme-degrading_MO"/>
</dbReference>
<dbReference type="PANTHER" id="PTHR34474:SF2">
    <property type="entry name" value="SIGNAL TRANSDUCTION PROTEIN TRAP"/>
    <property type="match status" value="1"/>
</dbReference>
<dbReference type="GO" id="GO:0004497">
    <property type="term" value="F:monooxygenase activity"/>
    <property type="evidence" value="ECO:0007669"/>
    <property type="project" value="UniProtKB-KW"/>
</dbReference>
<sequence>MYIAMNRFKIVPGSETAFEDVWARRDSHLHTVPGFQEFQLVRGPRHDDYTLYASHTVWDTEDAFLAWTKSDAFRQAHRDAGDNTGLYLGPPEFEGFTAVLNSRAE</sequence>
<keyword evidence="2" id="KW-0560">Oxidoreductase</keyword>
<dbReference type="RefSeq" id="WP_121939506.1">
    <property type="nucleotide sequence ID" value="NZ_REFR01000013.1"/>
</dbReference>
<dbReference type="InterPro" id="IPR007138">
    <property type="entry name" value="ABM_dom"/>
</dbReference>
<dbReference type="EMBL" id="REFR01000013">
    <property type="protein sequence ID" value="RMB04586.1"/>
    <property type="molecule type" value="Genomic_DNA"/>
</dbReference>
<gene>
    <name evidence="2" type="ORF">BXY39_2855</name>
</gene>
<proteinExistence type="predicted"/>
<dbReference type="InterPro" id="IPR011008">
    <property type="entry name" value="Dimeric_a/b-barrel"/>
</dbReference>
<reference evidence="2 3" key="1">
    <citation type="submission" date="2018-10" db="EMBL/GenBank/DDBJ databases">
        <title>Genomic Encyclopedia of Archaeal and Bacterial Type Strains, Phase II (KMG-II): from individual species to whole genera.</title>
        <authorList>
            <person name="Goeker M."/>
        </authorList>
    </citation>
    <scope>NUCLEOTIDE SEQUENCE [LARGE SCALE GENOMIC DNA]</scope>
    <source>
        <strain evidence="2 3">DSM 25217</strain>
    </source>
</reference>
<dbReference type="Gene3D" id="3.30.70.100">
    <property type="match status" value="1"/>
</dbReference>
<dbReference type="Pfam" id="PF03992">
    <property type="entry name" value="ABM"/>
    <property type="match status" value="1"/>
</dbReference>
<name>A0A3M0CCV6_9PROT</name>
<organism evidence="2 3">
    <name type="scientific">Eilatimonas milleporae</name>
    <dbReference type="NCBI Taxonomy" id="911205"/>
    <lineage>
        <taxon>Bacteria</taxon>
        <taxon>Pseudomonadati</taxon>
        <taxon>Pseudomonadota</taxon>
        <taxon>Alphaproteobacteria</taxon>
        <taxon>Kordiimonadales</taxon>
        <taxon>Kordiimonadaceae</taxon>
        <taxon>Eilatimonas</taxon>
    </lineage>
</organism>
<keyword evidence="2" id="KW-0503">Monooxygenase</keyword>